<sequence length="1897" mass="209555">MAQPRGPRTRSGKSVKWNENLTQVEGDTARSDRSHQSGRHDNSVTPRESRASRVSSAHHRRHAQGSVSPGRDEHVERTNSASPAQRDSARYEDRSAHEEEEEEEEEQEQERDSDSSDDTLVSRGSWKQLEDLDDDDNEEEYWATLQRRASESHLENVDRILYGNTAAASHQAGGRLVRRLSDSHEDPSTMPSEPQRRFSDTRAMVPTDQRAMIAEPRTRSSDPKSVIVVEQRTVVLDHRTLPYDPRSRPYSGTKPLASHTSTVPTLPPVTMATYPTPRPQDGSVYLQSGGKDSPSVFQRDIFLFSPTEDTRLSVDREDSSLQKEDSFQSGTESELAGLEESDASSVGSNSAQGQRGAGGTLPQRSLQQGAPEQPLFPPQRQYLVRPKNRPLNEQSAGVPQQYQPAPQEQQKNQQTQQQQQQQTLPTHQQDQHQQQQQSSEILESFPLKPSVYERLPESSGNDPTPTTETFPKIMYSTIAGKSNLPPGSQPNSNRQVFTVNREIQTATPPVDIGVQTSTFVHPFRTPTPTPTPRQILGTSGQQGTAEPRALPLRSSGQQDESTGLTATTASSRQQVPAIPGIDSAKAGIESVNTGIDSAGQGSDSAVTAARSTAVSDNGTNQPNQSLLQQNPPPPPSHLPSHPPPLPSSLTSSLPSQSRKAQPPPRPPSPLRPWDAVQPLPPDPTAWDSVESLSGVKFHETQDAIATEIMTHRDSSRSPLTTREGLESGQTSESSTAREEESDTSRERKEQKSDTAPTSETSTAKEESDTSKERKVKNSDNLPPSKNSASKEGESDSSKETKAENGDSLPLKADSDTPKKERNGDNLQPKKPVRKGILKKSEAANTPQAKDDTSTVKKNKTAGSSPAKRQNAKPTTKEQNDDPKKLKEKNENGLDKSNEKVPPPTTSGNETEPHFDNDIQDKKRDGGSGGGGREGEEGGAIAERSPQFSKDRDLEKAGSSDKDIDATTAASGGIGGTEEGKGKTVEKGNVPQGVPPTKKRQVKEGEEKGNGDETKGGAEPQREERNTSKTLNTHATKPEKALSTAVRKEQAPTDNQHTSQRRLQQDSLPENLPSGTEKPNAKQQEISREKKQKNLDKVEFNKQDFIDNGEDVNDTTDDMRRAGKRQASSERQTKSERILRLREGSPQNKVLREATPVLQNTKGFLTDSIDFTHQQKSPNTTNQQPFEDLEEGQDVDVMRKSLRALSAKIQLHKIEAEFTELVRRRSAHAVLEGDHPPPQPLPQPQPRVKKKSIGSKIPGPLESGVSNAPRAGRASSGDRAGHNREGSGQRVSSFGSRDNVNRDFSGPDTENGSPNAEKSSRHLENRLPPVENRPQNVGNRPPNVQNRPQNMESRRPNMENRPQDMENRRQNMENRPPKDSQLDRDSGFPSHREDSGQFEDEDYDWMADVEIDEEYGGGDTYVFYIKTDDGSIVGPLRFDVESVELGLPAGASNQPRSDMDADGLRNRQTGSHGLNEFSSRSHSVLTVTIDSETQPDTEDENLYVTKRGKLSFVDLAGSEKVKDASGGFGGPGLSESNSINKSLLVLGNCISHLGDAKRRQGHIPYRDSKLTKLLSDSLAGNGITLMIACITPSSSNITETMNTLRYASRAKKIKSKPTVKMDPREKLIMNLKREIKVLRTENHYLRQQLDFPAKPKGQLQKENDEKFMKFMQEQKEKESGLYEMLQEYMVENENLRAENSEMHSTRDRIRREQQLLYRENERLMKRVEEMERVVSTNPAMWANTHAKRTDGYGQYDLTSPRGSPVGPGYHSGHKQHPAGAPVTMGSPPGSRGKVPGPMRPPHRLPDPVMRPAQRPAELVENGAMHPSNNGYVSPRAGPRQTSPTRSMERGASQMSTTDAIHNMNEKLKREVMQLEGQIRHHQNVRSPDGPRTNGHSVR</sequence>
<feature type="region of interest" description="Disordered" evidence="7">
    <location>
        <begin position="1870"/>
        <end position="1897"/>
    </location>
</feature>
<dbReference type="InterPro" id="IPR027640">
    <property type="entry name" value="Kinesin-like_fam"/>
</dbReference>
<keyword evidence="2" id="KW-0547">Nucleotide-binding</keyword>
<feature type="compositionally biased region" description="Low complexity" evidence="7">
    <location>
        <begin position="602"/>
        <end position="629"/>
    </location>
</feature>
<feature type="compositionally biased region" description="Basic and acidic residues" evidence="7">
    <location>
        <begin position="1001"/>
        <end position="1026"/>
    </location>
</feature>
<feature type="compositionally biased region" description="Basic and acidic residues" evidence="7">
    <location>
        <begin position="910"/>
        <end position="925"/>
    </location>
</feature>
<feature type="compositionally biased region" description="Pro residues" evidence="7">
    <location>
        <begin position="661"/>
        <end position="670"/>
    </location>
</feature>
<feature type="compositionally biased region" description="Acidic residues" evidence="7">
    <location>
        <begin position="1106"/>
        <end position="1115"/>
    </location>
</feature>
<feature type="compositionally biased region" description="Basic and acidic residues" evidence="7">
    <location>
        <begin position="1351"/>
        <end position="1394"/>
    </location>
</feature>
<evidence type="ECO:0000256" key="2">
    <source>
        <dbReference type="ARBA" id="ARBA00022741"/>
    </source>
</evidence>
<dbReference type="Gene3D" id="3.40.850.10">
    <property type="entry name" value="Kinesin motor domain"/>
    <property type="match status" value="1"/>
</dbReference>
<dbReference type="Pfam" id="PF00225">
    <property type="entry name" value="Kinesin"/>
    <property type="match status" value="1"/>
</dbReference>
<feature type="compositionally biased region" description="Acidic residues" evidence="7">
    <location>
        <begin position="98"/>
        <end position="117"/>
    </location>
</feature>
<feature type="coiled-coil region" evidence="6">
    <location>
        <begin position="1684"/>
        <end position="1732"/>
    </location>
</feature>
<feature type="compositionally biased region" description="Basic and acidic residues" evidence="7">
    <location>
        <begin position="874"/>
        <end position="898"/>
    </location>
</feature>
<evidence type="ECO:0000256" key="3">
    <source>
        <dbReference type="ARBA" id="ARBA00022840"/>
    </source>
</evidence>
<comment type="caution">
    <text evidence="5">Lacks conserved residue(s) required for the propagation of feature annotation.</text>
</comment>
<feature type="compositionally biased region" description="Pro residues" evidence="7">
    <location>
        <begin position="630"/>
        <end position="646"/>
    </location>
</feature>
<feature type="region of interest" description="Disordered" evidence="7">
    <location>
        <begin position="166"/>
        <end position="198"/>
    </location>
</feature>
<evidence type="ECO:0000256" key="4">
    <source>
        <dbReference type="ARBA" id="ARBA00023212"/>
    </source>
</evidence>
<dbReference type="PROSITE" id="PS00411">
    <property type="entry name" value="KINESIN_MOTOR_1"/>
    <property type="match status" value="1"/>
</dbReference>
<dbReference type="InterPro" id="IPR001752">
    <property type="entry name" value="Kinesin_motor_dom"/>
</dbReference>
<feature type="compositionally biased region" description="Basic and acidic residues" evidence="7">
    <location>
        <begin position="948"/>
        <end position="964"/>
    </location>
</feature>
<feature type="region of interest" description="Disordered" evidence="7">
    <location>
        <begin position="1229"/>
        <end position="1402"/>
    </location>
</feature>
<dbReference type="SMART" id="SM00129">
    <property type="entry name" value="KISc"/>
    <property type="match status" value="1"/>
</dbReference>
<feature type="compositionally biased region" description="Basic and acidic residues" evidence="7">
    <location>
        <begin position="812"/>
        <end position="823"/>
    </location>
</feature>
<feature type="compositionally biased region" description="Polar residues" evidence="7">
    <location>
        <begin position="1307"/>
        <end position="1316"/>
    </location>
</feature>
<keyword evidence="4" id="KW-0963">Cytoplasm</keyword>
<comment type="subcellular location">
    <subcellularLocation>
        <location evidence="1">Cytoplasm</location>
        <location evidence="1">Cytoskeleton</location>
    </subcellularLocation>
</comment>
<feature type="compositionally biased region" description="Basic and acidic residues" evidence="7">
    <location>
        <begin position="1084"/>
        <end position="1104"/>
    </location>
</feature>
<feature type="compositionally biased region" description="Polar residues" evidence="7">
    <location>
        <begin position="1051"/>
        <end position="1067"/>
    </location>
</feature>
<dbReference type="GO" id="GO:0008017">
    <property type="term" value="F:microtubule binding"/>
    <property type="evidence" value="ECO:0007669"/>
    <property type="project" value="InterPro"/>
</dbReference>
<keyword evidence="6" id="KW-0175">Coiled coil</keyword>
<protein>
    <recommendedName>
        <fullName evidence="8">Kinesin motor domain-containing protein</fullName>
    </recommendedName>
</protein>
<keyword evidence="3" id="KW-0067">ATP-binding</keyword>
<dbReference type="InterPro" id="IPR027417">
    <property type="entry name" value="P-loop_NTPase"/>
</dbReference>
<accession>A0AAN9FWC9</accession>
<dbReference type="GO" id="GO:0007052">
    <property type="term" value="P:mitotic spindle organization"/>
    <property type="evidence" value="ECO:0007669"/>
    <property type="project" value="TreeGrafter"/>
</dbReference>
<evidence type="ECO:0000256" key="5">
    <source>
        <dbReference type="PROSITE-ProRule" id="PRU00283"/>
    </source>
</evidence>
<dbReference type="PRINTS" id="PR00380">
    <property type="entry name" value="KINESINHEAVY"/>
</dbReference>
<comment type="caution">
    <text evidence="9">The sequence shown here is derived from an EMBL/GenBank/DDBJ whole genome shotgun (WGS) entry which is preliminary data.</text>
</comment>
<keyword evidence="4" id="KW-0206">Cytoskeleton</keyword>
<feature type="compositionally biased region" description="Polar residues" evidence="7">
    <location>
        <begin position="458"/>
        <end position="469"/>
    </location>
</feature>
<dbReference type="GO" id="GO:0003777">
    <property type="term" value="F:microtubule motor activity"/>
    <property type="evidence" value="ECO:0007669"/>
    <property type="project" value="InterPro"/>
</dbReference>
<feature type="compositionally biased region" description="Polar residues" evidence="7">
    <location>
        <begin position="860"/>
        <end position="873"/>
    </location>
</feature>
<dbReference type="GO" id="GO:0007018">
    <property type="term" value="P:microtubule-based movement"/>
    <property type="evidence" value="ECO:0007669"/>
    <property type="project" value="InterPro"/>
</dbReference>
<dbReference type="InterPro" id="IPR019821">
    <property type="entry name" value="Kinesin_motor_CS"/>
</dbReference>
<feature type="compositionally biased region" description="Polar residues" evidence="7">
    <location>
        <begin position="778"/>
        <end position="787"/>
    </location>
</feature>
<feature type="compositionally biased region" description="Basic and acidic residues" evidence="7">
    <location>
        <begin position="1116"/>
        <end position="1142"/>
    </location>
</feature>
<dbReference type="PANTHER" id="PTHR47969">
    <property type="entry name" value="CHROMOSOME-ASSOCIATED KINESIN KIF4A-RELATED"/>
    <property type="match status" value="1"/>
</dbReference>
<feature type="compositionally biased region" description="Basic and acidic residues" evidence="7">
    <location>
        <begin position="788"/>
        <end position="804"/>
    </location>
</feature>
<feature type="region of interest" description="Disordered" evidence="7">
    <location>
        <begin position="1171"/>
        <end position="1190"/>
    </location>
</feature>
<dbReference type="Proteomes" id="UP001374579">
    <property type="component" value="Unassembled WGS sequence"/>
</dbReference>
<keyword evidence="10" id="KW-1185">Reference proteome</keyword>
<proteinExistence type="inferred from homology"/>
<evidence type="ECO:0000313" key="10">
    <source>
        <dbReference type="Proteomes" id="UP001374579"/>
    </source>
</evidence>
<dbReference type="SUPFAM" id="SSF57997">
    <property type="entry name" value="Tropomyosin"/>
    <property type="match status" value="1"/>
</dbReference>
<dbReference type="SUPFAM" id="SSF52540">
    <property type="entry name" value="P-loop containing nucleoside triphosphate hydrolases"/>
    <property type="match status" value="1"/>
</dbReference>
<dbReference type="GO" id="GO:0005875">
    <property type="term" value="C:microtubule associated complex"/>
    <property type="evidence" value="ECO:0007669"/>
    <property type="project" value="TreeGrafter"/>
</dbReference>
<feature type="compositionally biased region" description="Pro residues" evidence="7">
    <location>
        <begin position="1235"/>
        <end position="1244"/>
    </location>
</feature>
<dbReference type="PANTHER" id="PTHR47969:SF33">
    <property type="entry name" value="KINESIN-LIKE PROTEIN"/>
    <property type="match status" value="1"/>
</dbReference>
<feature type="compositionally biased region" description="Low complexity" evidence="7">
    <location>
        <begin position="1331"/>
        <end position="1349"/>
    </location>
</feature>
<dbReference type="GO" id="GO:0005524">
    <property type="term" value="F:ATP binding"/>
    <property type="evidence" value="ECO:0007669"/>
    <property type="project" value="UniProtKB-KW"/>
</dbReference>
<feature type="compositionally biased region" description="Low complexity" evidence="7">
    <location>
        <begin position="399"/>
        <end position="437"/>
    </location>
</feature>
<feature type="compositionally biased region" description="Low complexity" evidence="7">
    <location>
        <begin position="647"/>
        <end position="660"/>
    </location>
</feature>
<feature type="region of interest" description="Disordered" evidence="7">
    <location>
        <begin position="1447"/>
        <end position="1478"/>
    </location>
</feature>
<feature type="region of interest" description="Disordered" evidence="7">
    <location>
        <begin position="1821"/>
        <end position="1854"/>
    </location>
</feature>
<evidence type="ECO:0000256" key="6">
    <source>
        <dbReference type="SAM" id="Coils"/>
    </source>
</evidence>
<feature type="compositionally biased region" description="Polar residues" evidence="7">
    <location>
        <begin position="343"/>
        <end position="353"/>
    </location>
</feature>
<feature type="compositionally biased region" description="Basic and acidic residues" evidence="7">
    <location>
        <begin position="762"/>
        <end position="777"/>
    </location>
</feature>
<reference evidence="9 10" key="1">
    <citation type="submission" date="2024-02" db="EMBL/GenBank/DDBJ databases">
        <title>Chromosome-scale genome assembly of the rough periwinkle Littorina saxatilis.</title>
        <authorList>
            <person name="De Jode A."/>
            <person name="Faria R."/>
            <person name="Formenti G."/>
            <person name="Sims Y."/>
            <person name="Smith T.P."/>
            <person name="Tracey A."/>
            <person name="Wood J.M.D."/>
            <person name="Zagrodzka Z.B."/>
            <person name="Johannesson K."/>
            <person name="Butlin R.K."/>
            <person name="Leder E.H."/>
        </authorList>
    </citation>
    <scope>NUCLEOTIDE SEQUENCE [LARGE SCALE GENOMIC DNA]</scope>
    <source>
        <strain evidence="9">Snail1</strain>
        <tissue evidence="9">Muscle</tissue>
    </source>
</reference>
<evidence type="ECO:0000313" key="9">
    <source>
        <dbReference type="EMBL" id="KAK7087617.1"/>
    </source>
</evidence>
<feature type="compositionally biased region" description="Basic and acidic residues" evidence="7">
    <location>
        <begin position="87"/>
        <end position="97"/>
    </location>
</feature>
<feature type="compositionally biased region" description="Polar residues" evidence="7">
    <location>
        <begin position="554"/>
        <end position="574"/>
    </location>
</feature>
<feature type="compositionally biased region" description="Basic and acidic residues" evidence="7">
    <location>
        <begin position="735"/>
        <end position="752"/>
    </location>
</feature>
<feature type="region of interest" description="Disordered" evidence="7">
    <location>
        <begin position="523"/>
        <end position="577"/>
    </location>
</feature>
<feature type="compositionally biased region" description="Basic and acidic residues" evidence="7">
    <location>
        <begin position="313"/>
        <end position="326"/>
    </location>
</feature>
<feature type="region of interest" description="Disordered" evidence="7">
    <location>
        <begin position="592"/>
        <end position="1148"/>
    </location>
</feature>
<dbReference type="InterPro" id="IPR036961">
    <property type="entry name" value="Kinesin_motor_dom_sf"/>
</dbReference>
<evidence type="ECO:0000259" key="8">
    <source>
        <dbReference type="PROSITE" id="PS50067"/>
    </source>
</evidence>
<dbReference type="GO" id="GO:0051231">
    <property type="term" value="P:spindle elongation"/>
    <property type="evidence" value="ECO:0007669"/>
    <property type="project" value="TreeGrafter"/>
</dbReference>
<dbReference type="EMBL" id="JBAMIC010004070">
    <property type="protein sequence ID" value="KAK7087617.1"/>
    <property type="molecule type" value="Genomic_DNA"/>
</dbReference>
<name>A0AAN9FWC9_9CAEN</name>
<feature type="domain" description="Kinesin motor" evidence="8">
    <location>
        <begin position="1462"/>
        <end position="1612"/>
    </location>
</feature>
<feature type="region of interest" description="Disordered" evidence="7">
    <location>
        <begin position="1751"/>
        <end position="1800"/>
    </location>
</feature>
<feature type="compositionally biased region" description="Polar residues" evidence="7">
    <location>
        <begin position="1465"/>
        <end position="1478"/>
    </location>
</feature>
<feature type="region of interest" description="Disordered" evidence="7">
    <location>
        <begin position="313"/>
        <end position="469"/>
    </location>
</feature>
<evidence type="ECO:0000256" key="1">
    <source>
        <dbReference type="ARBA" id="ARBA00004245"/>
    </source>
</evidence>
<feature type="compositionally biased region" description="Basic and acidic residues" evidence="7">
    <location>
        <begin position="1035"/>
        <end position="1050"/>
    </location>
</feature>
<feature type="region of interest" description="Disordered" evidence="7">
    <location>
        <begin position="1"/>
        <end position="138"/>
    </location>
</feature>
<feature type="compositionally biased region" description="Polar residues" evidence="7">
    <location>
        <begin position="1288"/>
        <end position="1297"/>
    </location>
</feature>
<feature type="compositionally biased region" description="Basic and acidic residues" evidence="7">
    <location>
        <begin position="27"/>
        <end position="51"/>
    </location>
</feature>
<feature type="compositionally biased region" description="Polar residues" evidence="7">
    <location>
        <begin position="592"/>
        <end position="601"/>
    </location>
</feature>
<comment type="similarity">
    <text evidence="5">Belongs to the TRAFAC class myosin-kinesin ATPase superfamily. Kinesin family.</text>
</comment>
<evidence type="ECO:0000256" key="7">
    <source>
        <dbReference type="SAM" id="MobiDB-lite"/>
    </source>
</evidence>
<feature type="region of interest" description="Disordered" evidence="7">
    <location>
        <begin position="241"/>
        <end position="292"/>
    </location>
</feature>
<dbReference type="PROSITE" id="PS50067">
    <property type="entry name" value="KINESIN_MOTOR_2"/>
    <property type="match status" value="1"/>
</dbReference>
<gene>
    <name evidence="9" type="ORF">V1264_021644</name>
</gene>
<feature type="compositionally biased region" description="Polar residues" evidence="7">
    <location>
        <begin position="1171"/>
        <end position="1184"/>
    </location>
</feature>
<organism evidence="9 10">
    <name type="scientific">Littorina saxatilis</name>
    <dbReference type="NCBI Taxonomy" id="31220"/>
    <lineage>
        <taxon>Eukaryota</taxon>
        <taxon>Metazoa</taxon>
        <taxon>Spiralia</taxon>
        <taxon>Lophotrochozoa</taxon>
        <taxon>Mollusca</taxon>
        <taxon>Gastropoda</taxon>
        <taxon>Caenogastropoda</taxon>
        <taxon>Littorinimorpha</taxon>
        <taxon>Littorinoidea</taxon>
        <taxon>Littorinidae</taxon>
        <taxon>Littorina</taxon>
    </lineage>
</organism>